<organism evidence="6">
    <name type="scientific">Human herpesvirus 2</name>
    <name type="common">HHV-2</name>
    <name type="synonym">Human herpes simplex virus 2</name>
    <dbReference type="NCBI Taxonomy" id="10310"/>
    <lineage>
        <taxon>Viruses</taxon>
        <taxon>Duplodnaviria</taxon>
        <taxon>Heunggongvirae</taxon>
        <taxon>Peploviricota</taxon>
        <taxon>Herviviricetes</taxon>
        <taxon>Herpesvirales</taxon>
        <taxon>Orthoherpesviridae</taxon>
        <taxon>Alphaherpesvirinae</taxon>
        <taxon>Simplexvirus</taxon>
        <taxon>Simplexvirus humanalpha2</taxon>
    </lineage>
</organism>
<dbReference type="EMBL" id="MH790601">
    <property type="protein sequence ID" value="QBH79909.1"/>
    <property type="molecule type" value="Genomic_DNA"/>
</dbReference>
<feature type="compositionally biased region" description="Low complexity" evidence="1">
    <location>
        <begin position="24"/>
        <end position="35"/>
    </location>
</feature>
<dbReference type="EMBL" id="MH790666">
    <property type="protein sequence ID" value="QBH85777.1"/>
    <property type="molecule type" value="Genomic_DNA"/>
</dbReference>
<name>A0A481TYN8_HHV2</name>
<organismHost>
    <name type="scientific">Homo sapiens</name>
    <name type="common">Human</name>
    <dbReference type="NCBI Taxonomy" id="9606"/>
</organismHost>
<feature type="region of interest" description="Disordered" evidence="1">
    <location>
        <begin position="1"/>
        <end position="35"/>
    </location>
</feature>
<dbReference type="EMBL" id="MH790593">
    <property type="protein sequence ID" value="QBH79292.1"/>
    <property type="molecule type" value="Genomic_DNA"/>
</dbReference>
<accession>A0A481TYN8</accession>
<evidence type="ECO:0000313" key="5">
    <source>
        <dbReference type="EMBL" id="QBH85305.1"/>
    </source>
</evidence>
<evidence type="ECO:0000313" key="6">
    <source>
        <dbReference type="EMBL" id="QBH85777.1"/>
    </source>
</evidence>
<evidence type="ECO:0000313" key="2">
    <source>
        <dbReference type="EMBL" id="QBH76138.1"/>
    </source>
</evidence>
<evidence type="ECO:0000256" key="1">
    <source>
        <dbReference type="SAM" id="MobiDB-lite"/>
    </source>
</evidence>
<evidence type="ECO:0000313" key="3">
    <source>
        <dbReference type="EMBL" id="QBH79292.1"/>
    </source>
</evidence>
<dbReference type="EMBL" id="MH790556">
    <property type="protein sequence ID" value="QBH76138.1"/>
    <property type="molecule type" value="Genomic_DNA"/>
</dbReference>
<dbReference type="EMBL" id="MH790661">
    <property type="protein sequence ID" value="QBH85305.1"/>
    <property type="molecule type" value="Genomic_DNA"/>
</dbReference>
<proteinExistence type="predicted"/>
<reference evidence="6" key="1">
    <citation type="submission" date="2018-08" db="EMBL/GenBank/DDBJ databases">
        <title>HSV2 whole genome sequences from clinical isolates.</title>
        <authorList>
            <person name="Roychoudhury P."/>
            <person name="Greninger A.L."/>
            <person name="Jerome K.R."/>
            <person name="Johnston C."/>
            <person name="Wald A."/>
            <person name="Xie H."/>
        </authorList>
    </citation>
    <scope>NUCLEOTIDE SEQUENCE</scope>
    <source>
        <strain evidence="5">2000-3429</strain>
        <strain evidence="3">2006-18003CAM</strain>
        <strain evidence="6">2006-18141CAM</strain>
        <strain evidence="2">2012-15948</strain>
        <strain evidence="4">2013-37246_S80_L001</strain>
    </source>
</reference>
<sequence>MIRASTMSSAARWPPNARSKCSARRPNSASSTATAAVSCCSSRCASAFRLSAKASMVEWRARSPDASQKRSSLMAYRPGVVA</sequence>
<protein>
    <submittedName>
        <fullName evidence="6">Uncharacterized protein</fullName>
    </submittedName>
</protein>
<evidence type="ECO:0000313" key="4">
    <source>
        <dbReference type="EMBL" id="QBH79909.1"/>
    </source>
</evidence>